<comment type="caution">
    <text evidence="2">The sequence shown here is derived from an EMBL/GenBank/DDBJ whole genome shotgun (WGS) entry which is preliminary data.</text>
</comment>
<proteinExistence type="predicted"/>
<protein>
    <recommendedName>
        <fullName evidence="1">F-box domain-containing protein</fullName>
    </recommendedName>
</protein>
<dbReference type="PANTHER" id="PTHR24148:SF64">
    <property type="entry name" value="HETEROKARYON INCOMPATIBILITY DOMAIN-CONTAINING PROTEIN"/>
    <property type="match status" value="1"/>
</dbReference>
<keyword evidence="3" id="KW-1185">Reference proteome</keyword>
<dbReference type="SUPFAM" id="SSF52047">
    <property type="entry name" value="RNI-like"/>
    <property type="match status" value="1"/>
</dbReference>
<dbReference type="Gene3D" id="1.20.1280.50">
    <property type="match status" value="1"/>
</dbReference>
<dbReference type="SMART" id="SM00256">
    <property type="entry name" value="FBOX"/>
    <property type="match status" value="1"/>
</dbReference>
<gene>
    <name evidence="2" type="ORF">INT45_008843</name>
</gene>
<dbReference type="InterPro" id="IPR010730">
    <property type="entry name" value="HET"/>
</dbReference>
<evidence type="ECO:0000313" key="3">
    <source>
        <dbReference type="Proteomes" id="UP000646827"/>
    </source>
</evidence>
<dbReference type="InterPro" id="IPR036047">
    <property type="entry name" value="F-box-like_dom_sf"/>
</dbReference>
<dbReference type="InterPro" id="IPR001810">
    <property type="entry name" value="F-box_dom"/>
</dbReference>
<sequence>MYIEYSLNQRSADDEDTNNYRLSVKAQATYRPPWLIRTSDWKKVPGTEAQQTGYCALSYCWIQSGEITSKKEGFDNKASNSTHSNRDVNYIDRGQHKLIGDDEISKDPQPRNKLKNLFKQRHNNDKKNKTMTTMTTRHVTFEGLLQQLCKDFQIKYLWYDKICIDQTNEEEKLQNIKKMYYIYSSANYTVALVPEIKVHALQDFDQYDVVYGNLARGNAVFALYQSLWFKRSWTLTEVMLSRRILVVGQNINFWQQSCSTLRPSISDLLAPMMDVFNSPMPNDISSINNILRFTHFRTSSTKHDQLFALLNLLYPIIPGVRAVLDTISTSYYSIDIQKAYKDIYRVIPSDDLSILCFGSREKVIFSEGPSFNTSTMDEYALPSWTGVGGLHISEQVLATTYYRHMPTVVDSDMCLRIEVYTYGRIYPVPVEQETRVENRDDLIRLRNRVKQMDPSKYANDIKYFVMKLQLSMISTTGCYPTHCLLDQSKNGFCAPAALSLTEEVTDQDECIVLPIVLESCRQKMKSTQGAQHLKTLLVGEYTSHCFLPVIKRNKAECGKYRAIGIYYLGEEARTRDVEYMICCTSLFVIMTTNNSYRPHNSNNSKDQSLSPNSYNDHRWQLESGNICDLKTNTFTIDFVPKLPTEILPNIFTRLSFKDLTNIKSVSRNWKNRVVTCPEAWSTLKVSKDTLKEFEPHISSIDPYVIKLRLESLSGDECQNVFTRRIHDGHFKALQIINIKSYEIFTRQKKDQVVQFMIALQQIKDTITELSIYITTTDEQHPALPVETIIHTCTRLTKFHCIQYASILKQQELHEENEADDRPSLINLKIGFRSFNQSILNSVIFRCPNLKYLEFYGCKIRNNLELLQQLPPSLVNISENGTYYRLQGRKTSISVNRDNDHEDLALFSSTGPGKITALFGVAETLQDLELVIGNSSIEDLRHFDLQLRFTPPSLSTTDSPIFSTTFHKLQSLVLYYNNNHQSTYNAFSIDILQRSPALSSLSIYDCDTLPRELVNMIRQQATHSLTELSMDCVFDAEDQQSIEDLFCDLAIVSQQQQQQQLDNYNGGIQKLCLSNCGFNMDKIMDTIASIDTLEHLDMQCCEMSEGVMENYFEKLAVRQQRPSKLTRIAMTCQDGITDKALKYINMLPNLKDITFWNQDVITENGIRPLKNNPQFERVYTSECELI</sequence>
<organism evidence="2 3">
    <name type="scientific">Circinella minor</name>
    <dbReference type="NCBI Taxonomy" id="1195481"/>
    <lineage>
        <taxon>Eukaryota</taxon>
        <taxon>Fungi</taxon>
        <taxon>Fungi incertae sedis</taxon>
        <taxon>Mucoromycota</taxon>
        <taxon>Mucoromycotina</taxon>
        <taxon>Mucoromycetes</taxon>
        <taxon>Mucorales</taxon>
        <taxon>Lichtheimiaceae</taxon>
        <taxon>Circinella</taxon>
    </lineage>
</organism>
<dbReference type="Pfam" id="PF00646">
    <property type="entry name" value="F-box"/>
    <property type="match status" value="1"/>
</dbReference>
<name>A0A8H7S4X0_9FUNG</name>
<dbReference type="PROSITE" id="PS50181">
    <property type="entry name" value="FBOX"/>
    <property type="match status" value="1"/>
</dbReference>
<dbReference type="Gene3D" id="3.80.10.10">
    <property type="entry name" value="Ribonuclease Inhibitor"/>
    <property type="match status" value="1"/>
</dbReference>
<dbReference type="InterPro" id="IPR032675">
    <property type="entry name" value="LRR_dom_sf"/>
</dbReference>
<dbReference type="InterPro" id="IPR052895">
    <property type="entry name" value="HetReg/Transcr_Mod"/>
</dbReference>
<accession>A0A8H7S4X0</accession>
<evidence type="ECO:0000259" key="1">
    <source>
        <dbReference type="PROSITE" id="PS50181"/>
    </source>
</evidence>
<dbReference type="Pfam" id="PF06985">
    <property type="entry name" value="HET"/>
    <property type="match status" value="1"/>
</dbReference>
<dbReference type="PANTHER" id="PTHR24148">
    <property type="entry name" value="ANKYRIN REPEAT DOMAIN-CONTAINING PROTEIN 39 HOMOLOG-RELATED"/>
    <property type="match status" value="1"/>
</dbReference>
<dbReference type="EMBL" id="JAEPRB010000107">
    <property type="protein sequence ID" value="KAG2221518.1"/>
    <property type="molecule type" value="Genomic_DNA"/>
</dbReference>
<dbReference type="Proteomes" id="UP000646827">
    <property type="component" value="Unassembled WGS sequence"/>
</dbReference>
<dbReference type="OrthoDB" id="10257471at2759"/>
<evidence type="ECO:0000313" key="2">
    <source>
        <dbReference type="EMBL" id="KAG2221518.1"/>
    </source>
</evidence>
<feature type="domain" description="F-box" evidence="1">
    <location>
        <begin position="636"/>
        <end position="683"/>
    </location>
</feature>
<dbReference type="SUPFAM" id="SSF81383">
    <property type="entry name" value="F-box domain"/>
    <property type="match status" value="1"/>
</dbReference>
<reference evidence="2 3" key="1">
    <citation type="submission" date="2020-12" db="EMBL/GenBank/DDBJ databases">
        <title>Metabolic potential, ecology and presence of endohyphal bacteria is reflected in genomic diversity of Mucoromycotina.</title>
        <authorList>
            <person name="Muszewska A."/>
            <person name="Okrasinska A."/>
            <person name="Steczkiewicz K."/>
            <person name="Drgas O."/>
            <person name="Orlowska M."/>
            <person name="Perlinska-Lenart U."/>
            <person name="Aleksandrzak-Piekarczyk T."/>
            <person name="Szatraj K."/>
            <person name="Zielenkiewicz U."/>
            <person name="Pilsyk S."/>
            <person name="Malc E."/>
            <person name="Mieczkowski P."/>
            <person name="Kruszewska J.S."/>
            <person name="Biernat P."/>
            <person name="Pawlowska J."/>
        </authorList>
    </citation>
    <scope>NUCLEOTIDE SEQUENCE [LARGE SCALE GENOMIC DNA]</scope>
    <source>
        <strain evidence="2 3">CBS 142.35</strain>
    </source>
</reference>
<dbReference type="AlphaFoldDB" id="A0A8H7S4X0"/>